<dbReference type="InterPro" id="IPR034746">
    <property type="entry name" value="POTRA"/>
</dbReference>
<keyword evidence="6 9" id="KW-1133">Transmembrane helix</keyword>
<dbReference type="Pfam" id="PF08478">
    <property type="entry name" value="POTRA_1"/>
    <property type="match status" value="1"/>
</dbReference>
<dbReference type="HAMAP" id="MF_00911">
    <property type="entry name" value="FtsQ_subfam"/>
    <property type="match status" value="1"/>
</dbReference>
<proteinExistence type="inferred from homology"/>
<sequence>MVKRTGKQPTKKLGRPVRGARPIAAQKTTARGIVWRFGVTLILAVSLACGLLYGGHWLRQRLQVVPLGKMDALEQVEVRGVFNAVHEVQLKEILLPYLQAGFFSVDIRAMQSALLANPWVTSASVRRRWPRGVLVEIAEAQPLAVWGGDRLLVASGALLPRPAHMHVKALPELAGDELLVGQIMTQYQALAGILTSRDMEVKRLSFDDLSGWRLELVSGIELKLGHDALLERVNRFLLLSRGLLAPHLHKVAGVDTRYGNAVAVQWKNGQK</sequence>
<evidence type="ECO:0000256" key="9">
    <source>
        <dbReference type="HAMAP-Rule" id="MF_00911"/>
    </source>
</evidence>
<feature type="domain" description="POTRA" evidence="10">
    <location>
        <begin position="71"/>
        <end position="140"/>
    </location>
</feature>
<comment type="subunit">
    <text evidence="9">Part of a complex composed of FtsB, FtsL and FtsQ.</text>
</comment>
<keyword evidence="5 9" id="KW-0812">Transmembrane</keyword>
<keyword evidence="7 9" id="KW-0472">Membrane</keyword>
<keyword evidence="3 9" id="KW-0997">Cell inner membrane</keyword>
<keyword evidence="8 9" id="KW-0131">Cell cycle</keyword>
<evidence type="ECO:0000256" key="4">
    <source>
        <dbReference type="ARBA" id="ARBA00022618"/>
    </source>
</evidence>
<evidence type="ECO:0000256" key="7">
    <source>
        <dbReference type="ARBA" id="ARBA00023136"/>
    </source>
</evidence>
<accession>A0ABY9E7I6</accession>
<dbReference type="Pfam" id="PF03799">
    <property type="entry name" value="FtsQ_DivIB_C"/>
    <property type="match status" value="1"/>
</dbReference>
<dbReference type="EMBL" id="CP098023">
    <property type="protein sequence ID" value="WKD48627.1"/>
    <property type="molecule type" value="Genomic_DNA"/>
</dbReference>
<dbReference type="Gene3D" id="3.10.20.310">
    <property type="entry name" value="membrane protein fhac"/>
    <property type="match status" value="1"/>
</dbReference>
<evidence type="ECO:0000259" key="10">
    <source>
        <dbReference type="PROSITE" id="PS51779"/>
    </source>
</evidence>
<dbReference type="InterPro" id="IPR026579">
    <property type="entry name" value="FtsQ"/>
</dbReference>
<keyword evidence="4 9" id="KW-0132">Cell division</keyword>
<name>A0ABY9E7I6_9GAMM</name>
<comment type="function">
    <text evidence="9">Essential cell division protein. May link together the upstream cell division proteins, which are predominantly cytoplasmic, with the downstream cell division proteins, which are predominantly periplasmic. May control correct divisome assembly.</text>
</comment>
<keyword evidence="2 9" id="KW-1003">Cell membrane</keyword>
<dbReference type="PANTHER" id="PTHR35851">
    <property type="entry name" value="CELL DIVISION PROTEIN FTSQ"/>
    <property type="match status" value="1"/>
</dbReference>
<organism evidence="11 12">
    <name type="scientific">Microbulbifer spongiae</name>
    <dbReference type="NCBI Taxonomy" id="2944933"/>
    <lineage>
        <taxon>Bacteria</taxon>
        <taxon>Pseudomonadati</taxon>
        <taxon>Pseudomonadota</taxon>
        <taxon>Gammaproteobacteria</taxon>
        <taxon>Cellvibrionales</taxon>
        <taxon>Microbulbiferaceae</taxon>
        <taxon>Microbulbifer</taxon>
    </lineage>
</organism>
<evidence type="ECO:0000256" key="2">
    <source>
        <dbReference type="ARBA" id="ARBA00022475"/>
    </source>
</evidence>
<evidence type="ECO:0000313" key="12">
    <source>
        <dbReference type="Proteomes" id="UP001321520"/>
    </source>
</evidence>
<protein>
    <recommendedName>
        <fullName evidence="9">Cell division protein FtsQ</fullName>
    </recommendedName>
</protein>
<comment type="similarity">
    <text evidence="9">Belongs to the FtsQ/DivIB family. FtsQ subfamily.</text>
</comment>
<gene>
    <name evidence="9" type="primary">ftsQ</name>
    <name evidence="11" type="ORF">M8T91_11940</name>
</gene>
<comment type="subcellular location">
    <subcellularLocation>
        <location evidence="9">Cell inner membrane</location>
        <topology evidence="9">Single-pass type II membrane protein</topology>
    </subcellularLocation>
    <subcellularLocation>
        <location evidence="1">Membrane</location>
    </subcellularLocation>
    <text evidence="9">Localizes to the division septum.</text>
</comment>
<dbReference type="RefSeq" id="WP_301414395.1">
    <property type="nucleotide sequence ID" value="NZ_CP098023.1"/>
</dbReference>
<keyword evidence="12" id="KW-1185">Reference proteome</keyword>
<reference evidence="11 12" key="1">
    <citation type="submission" date="2022-05" db="EMBL/GenBank/DDBJ databases">
        <title>Microbulbifer sp. nov., isolated from sponge.</title>
        <authorList>
            <person name="Gao L."/>
        </authorList>
    </citation>
    <scope>NUCLEOTIDE SEQUENCE [LARGE SCALE GENOMIC DNA]</scope>
    <source>
        <strain evidence="11 12">MI-G</strain>
    </source>
</reference>
<dbReference type="InterPro" id="IPR013685">
    <property type="entry name" value="POTRA_FtsQ_type"/>
</dbReference>
<dbReference type="InterPro" id="IPR045335">
    <property type="entry name" value="FtsQ_C_sf"/>
</dbReference>
<evidence type="ECO:0000256" key="6">
    <source>
        <dbReference type="ARBA" id="ARBA00022989"/>
    </source>
</evidence>
<evidence type="ECO:0000256" key="5">
    <source>
        <dbReference type="ARBA" id="ARBA00022692"/>
    </source>
</evidence>
<dbReference type="Gene3D" id="3.40.50.11690">
    <property type="entry name" value="Cell division protein FtsQ/DivIB"/>
    <property type="match status" value="1"/>
</dbReference>
<dbReference type="InterPro" id="IPR005548">
    <property type="entry name" value="Cell_div_FtsQ/DivIB_C"/>
</dbReference>
<dbReference type="PROSITE" id="PS51779">
    <property type="entry name" value="POTRA"/>
    <property type="match status" value="1"/>
</dbReference>
<evidence type="ECO:0000256" key="1">
    <source>
        <dbReference type="ARBA" id="ARBA00004370"/>
    </source>
</evidence>
<evidence type="ECO:0000313" key="11">
    <source>
        <dbReference type="EMBL" id="WKD48627.1"/>
    </source>
</evidence>
<dbReference type="Proteomes" id="UP001321520">
    <property type="component" value="Chromosome"/>
</dbReference>
<dbReference type="PANTHER" id="PTHR35851:SF1">
    <property type="entry name" value="CELL DIVISION PROTEIN FTSQ"/>
    <property type="match status" value="1"/>
</dbReference>
<evidence type="ECO:0000256" key="3">
    <source>
        <dbReference type="ARBA" id="ARBA00022519"/>
    </source>
</evidence>
<feature type="transmembrane region" description="Helical" evidence="9">
    <location>
        <begin position="33"/>
        <end position="53"/>
    </location>
</feature>
<evidence type="ECO:0000256" key="8">
    <source>
        <dbReference type="ARBA" id="ARBA00023306"/>
    </source>
</evidence>